<dbReference type="InterPro" id="IPR015590">
    <property type="entry name" value="Aldehyde_DH_dom"/>
</dbReference>
<dbReference type="PANTHER" id="PTHR43353">
    <property type="entry name" value="SUCCINATE-SEMIALDEHYDE DEHYDROGENASE, MITOCHONDRIAL"/>
    <property type="match status" value="1"/>
</dbReference>
<dbReference type="Gene3D" id="3.40.630.30">
    <property type="match status" value="1"/>
</dbReference>
<dbReference type="FunFam" id="3.40.309.10:FF:000004">
    <property type="entry name" value="Succinate-semialdehyde dehydrogenase I"/>
    <property type="match status" value="1"/>
</dbReference>
<dbReference type="EC" id="1.2.1.24" evidence="3"/>
<dbReference type="Proteomes" id="UP000703661">
    <property type="component" value="Unassembled WGS sequence"/>
</dbReference>
<accession>A0A9P6MMR4</accession>
<dbReference type="InterPro" id="IPR016162">
    <property type="entry name" value="Ald_DH_N"/>
</dbReference>
<dbReference type="GO" id="GO:0009450">
    <property type="term" value="P:gamma-aminobutyric acid catabolic process"/>
    <property type="evidence" value="ECO:0007669"/>
    <property type="project" value="TreeGrafter"/>
</dbReference>
<evidence type="ECO:0000313" key="11">
    <source>
        <dbReference type="Proteomes" id="UP000703661"/>
    </source>
</evidence>
<dbReference type="GO" id="GO:0004777">
    <property type="term" value="F:succinate-semialdehyde dehydrogenase (NAD+) activity"/>
    <property type="evidence" value="ECO:0007669"/>
    <property type="project" value="UniProtKB-EC"/>
</dbReference>
<dbReference type="Gene3D" id="3.40.605.10">
    <property type="entry name" value="Aldehyde Dehydrogenase, Chain A, domain 1"/>
    <property type="match status" value="1"/>
</dbReference>
<sequence length="505" mass="55323">MIAIRQPIGVVGVITPWNFPNAMLTRKFGAALAVGCTVVTKPASETPLSALALMELGKRAGLPKGVVSIVTTHKHTKDIGKHLCESHDVAGISFTGSTAVGKHLLKQSADTVKKISLELGGNAPFIVFEDADIDKAVDGAIAAKFRSSGQTCICVNRFYVHSSIKDMFSERLRDRVRKFQVGSGFDKETTHGPLITEGAVQKVHSHVEDAIEHGAKLLVGGDPKENIGHGYFYPPTVLGDMKNNMRIAREETFGPVAGIFEFETEDEVLEAANDTRFGLAGYFFSRDVGRCWRVAEKLQLGMVGVNTGLISSEVAPFGGIKESGIGREGARQGLDEYTQYKLQRLGFLAFSSLIPQMSYSIRFVTTPEDLAKCHDVRMRVFTDEQGYDADVEIDEIDSECLHWIAVDQNDQGAGTARLYKYSPTVGKVGRVAVLLSARGTGLGRLLMESLEKYVIENCEFKTLALSSQVPRQGFYEKMGYAAQGEVYLEEGQPHIRMEKRLSQSN</sequence>
<dbReference type="Gene3D" id="3.40.309.10">
    <property type="entry name" value="Aldehyde Dehydrogenase, Chain A, domain 2"/>
    <property type="match status" value="1"/>
</dbReference>
<dbReference type="InterPro" id="IPR000182">
    <property type="entry name" value="GNAT_dom"/>
</dbReference>
<dbReference type="PROSITE" id="PS51186">
    <property type="entry name" value="GNAT"/>
    <property type="match status" value="1"/>
</dbReference>
<organism evidence="10 11">
    <name type="scientific">Entomortierella chlamydospora</name>
    <dbReference type="NCBI Taxonomy" id="101097"/>
    <lineage>
        <taxon>Eukaryota</taxon>
        <taxon>Fungi</taxon>
        <taxon>Fungi incertae sedis</taxon>
        <taxon>Mucoromycota</taxon>
        <taxon>Mortierellomycotina</taxon>
        <taxon>Mortierellomycetes</taxon>
        <taxon>Mortierellales</taxon>
        <taxon>Mortierellaceae</taxon>
        <taxon>Entomortierella</taxon>
    </lineage>
</organism>
<protein>
    <recommendedName>
        <fullName evidence="4">Succinate-semialdehyde dehydrogenase, mitochondrial</fullName>
        <ecNumber evidence="3">1.2.1.24</ecNumber>
    </recommendedName>
    <alternativeName>
        <fullName evidence="6">NAD(+)-dependent succinic semialdehyde dehydrogenase</fullName>
    </alternativeName>
</protein>
<evidence type="ECO:0000259" key="9">
    <source>
        <dbReference type="PROSITE" id="PS51186"/>
    </source>
</evidence>
<dbReference type="CDD" id="cd04301">
    <property type="entry name" value="NAT_SF"/>
    <property type="match status" value="1"/>
</dbReference>
<dbReference type="OrthoDB" id="310895at2759"/>
<dbReference type="InterPro" id="IPR016163">
    <property type="entry name" value="Ald_DH_C"/>
</dbReference>
<keyword evidence="11" id="KW-1185">Reference proteome</keyword>
<dbReference type="InterPro" id="IPR050740">
    <property type="entry name" value="Aldehyde_DH_Superfamily"/>
</dbReference>
<evidence type="ECO:0000256" key="7">
    <source>
        <dbReference type="PROSITE-ProRule" id="PRU10007"/>
    </source>
</evidence>
<evidence type="ECO:0000256" key="4">
    <source>
        <dbReference type="ARBA" id="ARBA00019842"/>
    </source>
</evidence>
<dbReference type="Pfam" id="PF00171">
    <property type="entry name" value="Aldedh"/>
    <property type="match status" value="1"/>
</dbReference>
<dbReference type="PANTHER" id="PTHR43353:SF5">
    <property type="entry name" value="SUCCINATE-SEMIALDEHYDE DEHYDROGENASE, MITOCHONDRIAL"/>
    <property type="match status" value="1"/>
</dbReference>
<evidence type="ECO:0000256" key="5">
    <source>
        <dbReference type="ARBA" id="ARBA00023002"/>
    </source>
</evidence>
<dbReference type="PROSITE" id="PS00070">
    <property type="entry name" value="ALDEHYDE_DEHYDR_CYS"/>
    <property type="match status" value="1"/>
</dbReference>
<name>A0A9P6MMR4_9FUNG</name>
<dbReference type="CDD" id="cd07103">
    <property type="entry name" value="ALDH_F5_SSADH_GabD"/>
    <property type="match status" value="1"/>
</dbReference>
<dbReference type="InterPro" id="IPR016181">
    <property type="entry name" value="Acyl_CoA_acyltransferase"/>
</dbReference>
<evidence type="ECO:0000256" key="3">
    <source>
        <dbReference type="ARBA" id="ARBA00013051"/>
    </source>
</evidence>
<dbReference type="EMBL" id="JAAAID010002127">
    <property type="protein sequence ID" value="KAG0007904.1"/>
    <property type="molecule type" value="Genomic_DNA"/>
</dbReference>
<dbReference type="InterPro" id="IPR016160">
    <property type="entry name" value="Ald_DH_CS_CYS"/>
</dbReference>
<dbReference type="FunFam" id="3.40.605.10:FF:000063">
    <property type="entry name" value="Succinate-semialdehyde dehydrogenase, mitochondrial"/>
    <property type="match status" value="1"/>
</dbReference>
<reference evidence="10" key="1">
    <citation type="journal article" date="2020" name="Fungal Divers.">
        <title>Resolving the Mortierellaceae phylogeny through synthesis of multi-gene phylogenetics and phylogenomics.</title>
        <authorList>
            <person name="Vandepol N."/>
            <person name="Liber J."/>
            <person name="Desiro A."/>
            <person name="Na H."/>
            <person name="Kennedy M."/>
            <person name="Barry K."/>
            <person name="Grigoriev I.V."/>
            <person name="Miller A.N."/>
            <person name="O'Donnell K."/>
            <person name="Stajich J.E."/>
            <person name="Bonito G."/>
        </authorList>
    </citation>
    <scope>NUCLEOTIDE SEQUENCE</scope>
    <source>
        <strain evidence="10">NRRL 2769</strain>
    </source>
</reference>
<dbReference type="GO" id="GO:0016747">
    <property type="term" value="F:acyltransferase activity, transferring groups other than amino-acyl groups"/>
    <property type="evidence" value="ECO:0007669"/>
    <property type="project" value="InterPro"/>
</dbReference>
<gene>
    <name evidence="10" type="primary">UGA2</name>
    <name evidence="10" type="ORF">BGZ80_004094</name>
</gene>
<evidence type="ECO:0000256" key="2">
    <source>
        <dbReference type="ARBA" id="ARBA00009986"/>
    </source>
</evidence>
<feature type="active site" evidence="7">
    <location>
        <position position="118"/>
    </location>
</feature>
<evidence type="ECO:0000256" key="8">
    <source>
        <dbReference type="RuleBase" id="RU003345"/>
    </source>
</evidence>
<dbReference type="Pfam" id="PF13673">
    <property type="entry name" value="Acetyltransf_10"/>
    <property type="match status" value="1"/>
</dbReference>
<dbReference type="SUPFAM" id="SSF53720">
    <property type="entry name" value="ALDH-like"/>
    <property type="match status" value="1"/>
</dbReference>
<feature type="domain" description="N-acetyltransferase" evidence="9">
    <location>
        <begin position="359"/>
        <end position="502"/>
    </location>
</feature>
<comment type="pathway">
    <text evidence="1">Amino-acid degradation; 4-aminobutanoate degradation.</text>
</comment>
<dbReference type="AlphaFoldDB" id="A0A9P6MMR4"/>
<dbReference type="PROSITE" id="PS00687">
    <property type="entry name" value="ALDEHYDE_DEHYDR_GLU"/>
    <property type="match status" value="1"/>
</dbReference>
<comment type="similarity">
    <text evidence="2 8">Belongs to the aldehyde dehydrogenase family.</text>
</comment>
<evidence type="ECO:0000256" key="6">
    <source>
        <dbReference type="ARBA" id="ARBA00030806"/>
    </source>
</evidence>
<keyword evidence="5 8" id="KW-0560">Oxidoreductase</keyword>
<dbReference type="InterPro" id="IPR029510">
    <property type="entry name" value="Ald_DH_CS_GLU"/>
</dbReference>
<dbReference type="InterPro" id="IPR016161">
    <property type="entry name" value="Ald_DH/histidinol_DH"/>
</dbReference>
<evidence type="ECO:0000256" key="1">
    <source>
        <dbReference type="ARBA" id="ARBA00005176"/>
    </source>
</evidence>
<proteinExistence type="inferred from homology"/>
<dbReference type="SUPFAM" id="SSF55729">
    <property type="entry name" value="Acyl-CoA N-acyltransferases (Nat)"/>
    <property type="match status" value="1"/>
</dbReference>
<evidence type="ECO:0000313" key="10">
    <source>
        <dbReference type="EMBL" id="KAG0007904.1"/>
    </source>
</evidence>
<comment type="caution">
    <text evidence="10">The sequence shown here is derived from an EMBL/GenBank/DDBJ whole genome shotgun (WGS) entry which is preliminary data.</text>
</comment>